<dbReference type="GO" id="GO:0032259">
    <property type="term" value="P:methylation"/>
    <property type="evidence" value="ECO:0007669"/>
    <property type="project" value="UniProtKB-KW"/>
</dbReference>
<evidence type="ECO:0000259" key="1">
    <source>
        <dbReference type="Pfam" id="PF08241"/>
    </source>
</evidence>
<feature type="domain" description="Methyltransferase type 11" evidence="1">
    <location>
        <begin position="54"/>
        <end position="142"/>
    </location>
</feature>
<dbReference type="EMBL" id="JAINZW010000001">
    <property type="protein sequence ID" value="MBZ4038485.1"/>
    <property type="molecule type" value="Genomic_DNA"/>
</dbReference>
<dbReference type="GO" id="GO:0008168">
    <property type="term" value="F:methyltransferase activity"/>
    <property type="evidence" value="ECO:0007669"/>
    <property type="project" value="UniProtKB-KW"/>
</dbReference>
<dbReference type="Gene3D" id="3.40.50.150">
    <property type="entry name" value="Vaccinia Virus protein VP39"/>
    <property type="match status" value="1"/>
</dbReference>
<dbReference type="SUPFAM" id="SSF53335">
    <property type="entry name" value="S-adenosyl-L-methionine-dependent methyltransferases"/>
    <property type="match status" value="1"/>
</dbReference>
<dbReference type="RefSeq" id="WP_223674667.1">
    <property type="nucleotide sequence ID" value="NZ_JAINZW010000001.1"/>
</dbReference>
<evidence type="ECO:0000313" key="3">
    <source>
        <dbReference type="Proteomes" id="UP001430954"/>
    </source>
</evidence>
<sequence length="211" mass="23681">MIDPSGPARPDDPDREFTGKYEEAGWAGAWLVDRFYCEVHRLLLPHLREGCSLLEVGCGAGFSTQRVLPWLPKSSTFVGSDVGESLLHKAAQRNPGACFARQSVYDLALADKSVDIIVMLEVLEHLDDPCRALLELRRVAKEAVILSTPREPLWRFLNLCRGKYVRELGNTPGHIQHWSSGGLRRQVAPYFEIRATAQPVPWTILSLKPRP</sequence>
<dbReference type="InterPro" id="IPR013216">
    <property type="entry name" value="Methyltransf_11"/>
</dbReference>
<protein>
    <submittedName>
        <fullName evidence="2">Class I SAM-dependent methyltransferase</fullName>
    </submittedName>
</protein>
<comment type="caution">
    <text evidence="2">The sequence shown here is derived from an EMBL/GenBank/DDBJ whole genome shotgun (WGS) entry which is preliminary data.</text>
</comment>
<dbReference type="InterPro" id="IPR029063">
    <property type="entry name" value="SAM-dependent_MTases_sf"/>
</dbReference>
<keyword evidence="2" id="KW-0808">Transferase</keyword>
<gene>
    <name evidence="2" type="ORF">K6753_02895</name>
</gene>
<organism evidence="2 3">
    <name type="scientific">Novilysobacter selenitireducens</name>
    <dbReference type="NCBI Taxonomy" id="2872639"/>
    <lineage>
        <taxon>Bacteria</taxon>
        <taxon>Pseudomonadati</taxon>
        <taxon>Pseudomonadota</taxon>
        <taxon>Gammaproteobacteria</taxon>
        <taxon>Lysobacterales</taxon>
        <taxon>Lysobacteraceae</taxon>
        <taxon>Novilysobacter</taxon>
    </lineage>
</organism>
<accession>A0ABS7T3P6</accession>
<keyword evidence="2" id="KW-0489">Methyltransferase</keyword>
<evidence type="ECO:0000313" key="2">
    <source>
        <dbReference type="EMBL" id="MBZ4038485.1"/>
    </source>
</evidence>
<reference evidence="2 3" key="1">
    <citation type="submission" date="2021-09" db="EMBL/GenBank/DDBJ databases">
        <title>Lysobacter sp. 13A isolated from the river sediment.</title>
        <authorList>
            <person name="Liu H."/>
            <person name="Li S."/>
            <person name="Mao S."/>
        </authorList>
    </citation>
    <scope>NUCLEOTIDE SEQUENCE [LARGE SCALE GENOMIC DNA]</scope>
    <source>
        <strain evidence="2 3">13A</strain>
    </source>
</reference>
<keyword evidence="3" id="KW-1185">Reference proteome</keyword>
<dbReference type="Proteomes" id="UP001430954">
    <property type="component" value="Unassembled WGS sequence"/>
</dbReference>
<proteinExistence type="predicted"/>
<dbReference type="Pfam" id="PF08241">
    <property type="entry name" value="Methyltransf_11"/>
    <property type="match status" value="1"/>
</dbReference>
<dbReference type="CDD" id="cd02440">
    <property type="entry name" value="AdoMet_MTases"/>
    <property type="match status" value="1"/>
</dbReference>
<name>A0ABS7T3P6_9GAMM</name>